<keyword evidence="2" id="KW-1185">Reference proteome</keyword>
<dbReference type="Proteomes" id="UP000030185">
    <property type="component" value="Unassembled WGS sequence"/>
</dbReference>
<protein>
    <submittedName>
        <fullName evidence="1">Uncharacterized protein</fullName>
    </submittedName>
</protein>
<sequence length="64" mass="7483">MKANKRTENLNKGGDTRSFHKNFYYESEGSEFIAEKSNETDDAPGEMMSKFTDFDKARGYEKRF</sequence>
<dbReference type="RefSeq" id="WP_045458659.1">
    <property type="nucleotide sequence ID" value="NZ_BBLT01000001.1"/>
</dbReference>
<evidence type="ECO:0000313" key="2">
    <source>
        <dbReference type="Proteomes" id="UP000030185"/>
    </source>
</evidence>
<dbReference type="OrthoDB" id="9854292at2"/>
<accession>A0A098L9G9</accession>
<proteinExistence type="predicted"/>
<gene>
    <name evidence="1" type="ORF">MYP_808</name>
</gene>
<dbReference type="AlphaFoldDB" id="A0A098L9G9"/>
<evidence type="ECO:0000313" key="1">
    <source>
        <dbReference type="EMBL" id="GAL83581.1"/>
    </source>
</evidence>
<name>A0A098L9G9_9BACT</name>
<reference evidence="1 2" key="1">
    <citation type="submission" date="2014-09" db="EMBL/GenBank/DDBJ databases">
        <title>Sporocytophaga myxococcoides PG-01 genome sequencing.</title>
        <authorList>
            <person name="Liu L."/>
            <person name="Gao P.J."/>
            <person name="Chen G.J."/>
            <person name="Wang L.S."/>
        </authorList>
    </citation>
    <scope>NUCLEOTIDE SEQUENCE [LARGE SCALE GENOMIC DNA]</scope>
    <source>
        <strain evidence="1 2">PG-01</strain>
    </source>
</reference>
<comment type="caution">
    <text evidence="1">The sequence shown here is derived from an EMBL/GenBank/DDBJ whole genome shotgun (WGS) entry which is preliminary data.</text>
</comment>
<dbReference type="EMBL" id="BBLT01000001">
    <property type="protein sequence ID" value="GAL83581.1"/>
    <property type="molecule type" value="Genomic_DNA"/>
</dbReference>
<organism evidence="1 2">
    <name type="scientific">Sporocytophaga myxococcoides</name>
    <dbReference type="NCBI Taxonomy" id="153721"/>
    <lineage>
        <taxon>Bacteria</taxon>
        <taxon>Pseudomonadati</taxon>
        <taxon>Bacteroidota</taxon>
        <taxon>Cytophagia</taxon>
        <taxon>Cytophagales</taxon>
        <taxon>Cytophagaceae</taxon>
        <taxon>Sporocytophaga</taxon>
    </lineage>
</organism>